<proteinExistence type="predicted"/>
<name>A0A132A590_SARSC</name>
<dbReference type="OrthoDB" id="10051786at2759"/>
<dbReference type="EnsemblMetazoa" id="SSS_4621s_mrna">
    <property type="protein sequence ID" value="KAF7488491.1"/>
    <property type="gene ID" value="SSS_4621"/>
</dbReference>
<evidence type="ECO:0000259" key="4">
    <source>
        <dbReference type="Pfam" id="PF00182"/>
    </source>
</evidence>
<dbReference type="AlphaFoldDB" id="A0A132A590"/>
<dbReference type="EMBL" id="WVUK01000066">
    <property type="protein sequence ID" value="KAF7488491.1"/>
    <property type="molecule type" value="Genomic_DNA"/>
</dbReference>
<organism evidence="6 9">
    <name type="scientific">Sarcoptes scabiei</name>
    <name type="common">Itch mite</name>
    <name type="synonym">Acarus scabiei</name>
    <dbReference type="NCBI Taxonomy" id="52283"/>
    <lineage>
        <taxon>Eukaryota</taxon>
        <taxon>Metazoa</taxon>
        <taxon>Ecdysozoa</taxon>
        <taxon>Arthropoda</taxon>
        <taxon>Chelicerata</taxon>
        <taxon>Arachnida</taxon>
        <taxon>Acari</taxon>
        <taxon>Acariformes</taxon>
        <taxon>Sarcoptiformes</taxon>
        <taxon>Astigmata</taxon>
        <taxon>Psoroptidia</taxon>
        <taxon>Sarcoptoidea</taxon>
        <taxon>Sarcoptidae</taxon>
        <taxon>Sarcoptinae</taxon>
        <taxon>Sarcoptes</taxon>
    </lineage>
</organism>
<evidence type="ECO:0000256" key="3">
    <source>
        <dbReference type="SAM" id="SignalP"/>
    </source>
</evidence>
<evidence type="ECO:0000313" key="8">
    <source>
        <dbReference type="Proteomes" id="UP000070412"/>
    </source>
</evidence>
<dbReference type="InterPro" id="IPR000726">
    <property type="entry name" value="Glyco_hydro_19_cat"/>
</dbReference>
<keyword evidence="1" id="KW-0611">Plant defense</keyword>
<dbReference type="SUPFAM" id="SSF53955">
    <property type="entry name" value="Lysozyme-like"/>
    <property type="match status" value="1"/>
</dbReference>
<feature type="chain" id="PRO_5007287430" evidence="3">
    <location>
        <begin position="20"/>
        <end position="300"/>
    </location>
</feature>
<dbReference type="Gene3D" id="1.10.530.10">
    <property type="match status" value="1"/>
</dbReference>
<evidence type="ECO:0000256" key="1">
    <source>
        <dbReference type="ARBA" id="ARBA00022821"/>
    </source>
</evidence>
<dbReference type="GO" id="GO:0016998">
    <property type="term" value="P:cell wall macromolecule catabolic process"/>
    <property type="evidence" value="ECO:0007669"/>
    <property type="project" value="InterPro"/>
</dbReference>
<dbReference type="PANTHER" id="PTHR22595">
    <property type="entry name" value="CHITINASE-RELATED"/>
    <property type="match status" value="1"/>
</dbReference>
<reference evidence="6 9" key="1">
    <citation type="journal article" date="2015" name="Parasit. Vectors">
        <title>Draft genome of the scabies mite.</title>
        <authorList>
            <person name="Rider S.D.Jr."/>
            <person name="Morgan M.S."/>
            <person name="Arlian L.G."/>
        </authorList>
    </citation>
    <scope>NUCLEOTIDE SEQUENCE [LARGE SCALE GENOMIC DNA]</scope>
    <source>
        <strain evidence="6">Arlian Lab</strain>
    </source>
</reference>
<dbReference type="EMBL" id="JXLN01010677">
    <property type="protein sequence ID" value="KPM06133.1"/>
    <property type="molecule type" value="Genomic_DNA"/>
</dbReference>
<dbReference type="VEuPathDB" id="VectorBase:SSCA001972"/>
<keyword evidence="2" id="KW-1015">Disulfide bond</keyword>
<feature type="signal peptide" evidence="3">
    <location>
        <begin position="1"/>
        <end position="19"/>
    </location>
</feature>
<reference evidence="8" key="2">
    <citation type="journal article" date="2020" name="PLoS Negl. Trop. Dis.">
        <title>High-quality nuclear genome for Sarcoptes scabiei-A critical resource for a neglected parasite.</title>
        <authorList>
            <person name="Korhonen P.K."/>
            <person name="Gasser R.B."/>
            <person name="Ma G."/>
            <person name="Wang T."/>
            <person name="Stroehlein A.J."/>
            <person name="Young N.D."/>
            <person name="Ang C.S."/>
            <person name="Fernando D.D."/>
            <person name="Lu H.C."/>
            <person name="Taylor S."/>
            <person name="Reynolds S.L."/>
            <person name="Mofiz E."/>
            <person name="Najaraj S.H."/>
            <person name="Gowda H."/>
            <person name="Madugundu A."/>
            <person name="Renuse S."/>
            <person name="Holt D."/>
            <person name="Pandey A."/>
            <person name="Papenfuss A.T."/>
            <person name="Fischer K."/>
        </authorList>
    </citation>
    <scope>NUCLEOTIDE SEQUENCE [LARGE SCALE GENOMIC DNA]</scope>
</reference>
<keyword evidence="8" id="KW-1185">Reference proteome</keyword>
<dbReference type="Pfam" id="PF00182">
    <property type="entry name" value="Glyco_hydro_19"/>
    <property type="match status" value="1"/>
</dbReference>
<accession>A0A132A590</accession>
<dbReference type="OMA" id="HWCNDNC"/>
<dbReference type="GO" id="GO:0006032">
    <property type="term" value="P:chitin catabolic process"/>
    <property type="evidence" value="ECO:0007669"/>
    <property type="project" value="InterPro"/>
</dbReference>
<reference evidence="5" key="3">
    <citation type="submission" date="2020-01" db="EMBL/GenBank/DDBJ databases">
        <authorList>
            <person name="Korhonen P.K.K."/>
            <person name="Guangxu M.G."/>
            <person name="Wang T.W."/>
            <person name="Stroehlein A.J.S."/>
            <person name="Young N.D."/>
            <person name="Ang C.-S.A."/>
            <person name="Fernando D.W.F."/>
            <person name="Lu H.L."/>
            <person name="Taylor S.T."/>
            <person name="Ehtesham M.E.M."/>
            <person name="Najaraj S.H.N."/>
            <person name="Harsha G.H.G."/>
            <person name="Madugundu A.M."/>
            <person name="Renuse S.R."/>
            <person name="Holt D.H."/>
            <person name="Pandey A.P."/>
            <person name="Papenfuss A.P."/>
            <person name="Gasser R.B.G."/>
            <person name="Fischer K.F."/>
        </authorList>
    </citation>
    <scope>NUCLEOTIDE SEQUENCE</scope>
    <source>
        <strain evidence="5">SSS_KF_BRIS2020</strain>
    </source>
</reference>
<evidence type="ECO:0000256" key="2">
    <source>
        <dbReference type="ARBA" id="ARBA00023157"/>
    </source>
</evidence>
<evidence type="ECO:0000313" key="9">
    <source>
        <dbReference type="Proteomes" id="UP000616769"/>
    </source>
</evidence>
<dbReference type="GO" id="GO:0006952">
    <property type="term" value="P:defense response"/>
    <property type="evidence" value="ECO:0007669"/>
    <property type="project" value="UniProtKB-KW"/>
</dbReference>
<sequence>MHYSIFILTFVLILKLTRCKELLSWNEFQDTLRLNQYPIPTKEKFETVLRLAKDFEINTRQELAMFLAQVYWESVGLQHTKEIACVKTQCPNNYRTGKEEKGKYYYGRGYIQLTWLENYANCSLDLYGDLRLVENPDLVSDTEEGAWASAFWYWDKYVHGRPEIQDGHFGHTTMAINGPLECKGPYKIKAFKRYVIYSKIYDILKLSKSSAPKPKQDGCYPMVGEGAPGFVLCKPIKFYTNQAGMYHWCNDNCNAEDPNCPEEMCECEERTVHSESSTSKKMTTITTSPTIEYEDDDYRI</sequence>
<evidence type="ECO:0000313" key="7">
    <source>
        <dbReference type="EnsemblMetazoa" id="KAF7488491.1"/>
    </source>
</evidence>
<dbReference type="InterPro" id="IPR023346">
    <property type="entry name" value="Lysozyme-like_dom_sf"/>
</dbReference>
<dbReference type="Proteomes" id="UP000070412">
    <property type="component" value="Unassembled WGS sequence"/>
</dbReference>
<dbReference type="CDD" id="cd00325">
    <property type="entry name" value="chitinase_GH19"/>
    <property type="match status" value="1"/>
</dbReference>
<dbReference type="GO" id="GO:0004568">
    <property type="term" value="F:chitinase activity"/>
    <property type="evidence" value="ECO:0007669"/>
    <property type="project" value="InterPro"/>
</dbReference>
<evidence type="ECO:0000313" key="5">
    <source>
        <dbReference type="EMBL" id="KAF7488491.1"/>
    </source>
</evidence>
<keyword evidence="3" id="KW-0732">Signal</keyword>
<protein>
    <submittedName>
        <fullName evidence="5">Basic endochitinase CHB4</fullName>
    </submittedName>
</protein>
<dbReference type="PANTHER" id="PTHR22595:SF79">
    <property type="entry name" value="CHITINASE 12"/>
    <property type="match status" value="1"/>
</dbReference>
<evidence type="ECO:0000313" key="6">
    <source>
        <dbReference type="EMBL" id="KPM06133.1"/>
    </source>
</evidence>
<gene>
    <name evidence="6" type="ORF">QR98_0046060</name>
    <name evidence="5" type="ORF">SSS_4621</name>
</gene>
<feature type="domain" description="Glycoside hydrolase family 19 catalytic" evidence="4">
    <location>
        <begin position="62"/>
        <end position="167"/>
    </location>
</feature>
<reference evidence="7" key="4">
    <citation type="submission" date="2022-06" db="UniProtKB">
        <authorList>
            <consortium name="EnsemblMetazoa"/>
        </authorList>
    </citation>
    <scope>IDENTIFICATION</scope>
</reference>
<dbReference type="Proteomes" id="UP000616769">
    <property type="component" value="Unassembled WGS sequence"/>
</dbReference>